<proteinExistence type="predicted"/>
<reference evidence="3" key="1">
    <citation type="submission" date="2025-08" db="UniProtKB">
        <authorList>
            <consortium name="RefSeq"/>
        </authorList>
    </citation>
    <scope>IDENTIFICATION</scope>
    <source>
        <tissue evidence="3">Fruit stalk</tissue>
    </source>
</reference>
<dbReference type="InterPro" id="IPR040411">
    <property type="entry name" value="At5g23160-like"/>
</dbReference>
<keyword evidence="2" id="KW-1185">Reference proteome</keyword>
<dbReference type="GeneID" id="111309255"/>
<accession>A0A6P6AGL0</accession>
<name>A0A6P6AGL0_DURZI</name>
<dbReference type="KEGG" id="dzi:111309255"/>
<feature type="compositionally biased region" description="Low complexity" evidence="1">
    <location>
        <begin position="141"/>
        <end position="159"/>
    </location>
</feature>
<dbReference type="AlphaFoldDB" id="A0A6P6AGL0"/>
<evidence type="ECO:0000313" key="3">
    <source>
        <dbReference type="RefSeq" id="XP_022764002.1"/>
    </source>
</evidence>
<dbReference type="RefSeq" id="XP_022764002.1">
    <property type="nucleotide sequence ID" value="XM_022908267.1"/>
</dbReference>
<evidence type="ECO:0000313" key="2">
    <source>
        <dbReference type="Proteomes" id="UP000515121"/>
    </source>
</evidence>
<protein>
    <submittedName>
        <fullName evidence="3">Uncharacterized protein LOC111309255</fullName>
    </submittedName>
</protein>
<dbReference type="PANTHER" id="PTHR34379">
    <property type="entry name" value="OS07G0553800 PROTEIN"/>
    <property type="match status" value="1"/>
</dbReference>
<feature type="compositionally biased region" description="Polar residues" evidence="1">
    <location>
        <begin position="161"/>
        <end position="170"/>
    </location>
</feature>
<dbReference type="PANTHER" id="PTHR34379:SF15">
    <property type="entry name" value="PROTEIN, PUTATIVE-RELATED"/>
    <property type="match status" value="1"/>
</dbReference>
<dbReference type="Proteomes" id="UP000515121">
    <property type="component" value="Unplaced"/>
</dbReference>
<feature type="region of interest" description="Disordered" evidence="1">
    <location>
        <begin position="130"/>
        <end position="170"/>
    </location>
</feature>
<evidence type="ECO:0000256" key="1">
    <source>
        <dbReference type="SAM" id="MobiDB-lite"/>
    </source>
</evidence>
<organism evidence="2 3">
    <name type="scientific">Durio zibethinus</name>
    <name type="common">Durian</name>
    <dbReference type="NCBI Taxonomy" id="66656"/>
    <lineage>
        <taxon>Eukaryota</taxon>
        <taxon>Viridiplantae</taxon>
        <taxon>Streptophyta</taxon>
        <taxon>Embryophyta</taxon>
        <taxon>Tracheophyta</taxon>
        <taxon>Spermatophyta</taxon>
        <taxon>Magnoliopsida</taxon>
        <taxon>eudicotyledons</taxon>
        <taxon>Gunneridae</taxon>
        <taxon>Pentapetalae</taxon>
        <taxon>rosids</taxon>
        <taxon>malvids</taxon>
        <taxon>Malvales</taxon>
        <taxon>Malvaceae</taxon>
        <taxon>Helicteroideae</taxon>
        <taxon>Durio</taxon>
    </lineage>
</organism>
<dbReference type="OrthoDB" id="771184at2759"/>
<gene>
    <name evidence="3" type="primary">LOC111309255</name>
</gene>
<sequence length="276" mass="30886">MKNATGNNFLLCFRPVVDMDLMLESKPVVVDRSQNHQALTYFGFKNKDDMKPSTPNSSVSNTENSIMIHRSGKKTFSQVIKAVVFEISLANRVRDRKGIDQGSYSSKHNFPLNSRAKLLDASVGKSVNKALAGKGTQKTISESNSVSSMSSCSSSSPNSTPKPQRQQMQNNNNTYINHDERETKPKQDRIDNGSSSNSAIFLPLISLAVTIFWGKFCAILFTSISLYIIPHQQPEGVIESLENIKRSPEKNSRDYKKVVIMEWLLGRNYNRAALNF</sequence>